<keyword evidence="4" id="KW-0808">Transferase</keyword>
<keyword evidence="2" id="KW-0812">Transmembrane</keyword>
<gene>
    <name evidence="4" type="ORF">GCM10023171_20820</name>
</gene>
<keyword evidence="5" id="KW-1185">Reference proteome</keyword>
<name>A0ABP8PGM1_9MICO</name>
<protein>
    <submittedName>
        <fullName evidence="4">Sugar transferase</fullName>
    </submittedName>
</protein>
<keyword evidence="2" id="KW-0472">Membrane</keyword>
<reference evidence="5" key="1">
    <citation type="journal article" date="2019" name="Int. J. Syst. Evol. Microbiol.">
        <title>The Global Catalogue of Microorganisms (GCM) 10K type strain sequencing project: providing services to taxonomists for standard genome sequencing and annotation.</title>
        <authorList>
            <consortium name="The Broad Institute Genomics Platform"/>
            <consortium name="The Broad Institute Genome Sequencing Center for Infectious Disease"/>
            <person name="Wu L."/>
            <person name="Ma J."/>
        </authorList>
    </citation>
    <scope>NUCLEOTIDE SEQUENCE [LARGE SCALE GENOMIC DNA]</scope>
    <source>
        <strain evidence="5">JCM 17839</strain>
    </source>
</reference>
<keyword evidence="2" id="KW-1133">Transmembrane helix</keyword>
<organism evidence="4 5">
    <name type="scientific">Microbacterium panaciterrae</name>
    <dbReference type="NCBI Taxonomy" id="985759"/>
    <lineage>
        <taxon>Bacteria</taxon>
        <taxon>Bacillati</taxon>
        <taxon>Actinomycetota</taxon>
        <taxon>Actinomycetes</taxon>
        <taxon>Micrococcales</taxon>
        <taxon>Microbacteriaceae</taxon>
        <taxon>Microbacterium</taxon>
    </lineage>
</organism>
<evidence type="ECO:0000256" key="1">
    <source>
        <dbReference type="ARBA" id="ARBA00006464"/>
    </source>
</evidence>
<sequence>MTARAYDPWKRLFDVVAATIALVVLSPVMGIVAILVAMRLGRPVVFTQRRPGLRGRIFVLRKFRSMRNADEARGLITDEQRLTRFGQILRSTSLDELPSLWNVLKGDMSVVGPRPLLVEYLPRYTPEQARRHEVRPGITGLAQASGRNALSWEEKFALDVDYVDNRSLILDVRVILATVRAVFAREGIAAEGHATIQKFGGSNV</sequence>
<evidence type="ECO:0000313" key="4">
    <source>
        <dbReference type="EMBL" id="GAA4485848.1"/>
    </source>
</evidence>
<dbReference type="PANTHER" id="PTHR30576:SF8">
    <property type="entry name" value="UNDECAPRENYL-PHOSPHATE GALACTOSE PHOSPHOTRANSFERASE"/>
    <property type="match status" value="1"/>
</dbReference>
<comment type="similarity">
    <text evidence="1">Belongs to the bacterial sugar transferase family.</text>
</comment>
<evidence type="ECO:0000313" key="5">
    <source>
        <dbReference type="Proteomes" id="UP001500731"/>
    </source>
</evidence>
<proteinExistence type="inferred from homology"/>
<evidence type="ECO:0000259" key="3">
    <source>
        <dbReference type="Pfam" id="PF02397"/>
    </source>
</evidence>
<feature type="domain" description="Bacterial sugar transferase" evidence="3">
    <location>
        <begin position="10"/>
        <end position="183"/>
    </location>
</feature>
<dbReference type="Proteomes" id="UP001500731">
    <property type="component" value="Unassembled WGS sequence"/>
</dbReference>
<accession>A0ABP8PGM1</accession>
<dbReference type="PANTHER" id="PTHR30576">
    <property type="entry name" value="COLANIC BIOSYNTHESIS UDP-GLUCOSE LIPID CARRIER TRANSFERASE"/>
    <property type="match status" value="1"/>
</dbReference>
<dbReference type="Pfam" id="PF02397">
    <property type="entry name" value="Bac_transf"/>
    <property type="match status" value="1"/>
</dbReference>
<comment type="caution">
    <text evidence="4">The sequence shown here is derived from an EMBL/GenBank/DDBJ whole genome shotgun (WGS) entry which is preliminary data.</text>
</comment>
<evidence type="ECO:0000256" key="2">
    <source>
        <dbReference type="SAM" id="Phobius"/>
    </source>
</evidence>
<dbReference type="RefSeq" id="WP_345186721.1">
    <property type="nucleotide sequence ID" value="NZ_BAABGP010000014.1"/>
</dbReference>
<dbReference type="EMBL" id="BAABGP010000014">
    <property type="protein sequence ID" value="GAA4485848.1"/>
    <property type="molecule type" value="Genomic_DNA"/>
</dbReference>
<dbReference type="GO" id="GO:0016740">
    <property type="term" value="F:transferase activity"/>
    <property type="evidence" value="ECO:0007669"/>
    <property type="project" value="UniProtKB-KW"/>
</dbReference>
<dbReference type="InterPro" id="IPR003362">
    <property type="entry name" value="Bact_transf"/>
</dbReference>
<feature type="transmembrane region" description="Helical" evidence="2">
    <location>
        <begin position="15"/>
        <end position="40"/>
    </location>
</feature>